<dbReference type="AlphaFoldDB" id="A0A2G8STJ9"/>
<dbReference type="EMBL" id="AYKW01000001">
    <property type="protein sequence ID" value="PIL36898.1"/>
    <property type="molecule type" value="Genomic_DNA"/>
</dbReference>
<organism evidence="1 2">
    <name type="scientific">Ganoderma sinense ZZ0214-1</name>
    <dbReference type="NCBI Taxonomy" id="1077348"/>
    <lineage>
        <taxon>Eukaryota</taxon>
        <taxon>Fungi</taxon>
        <taxon>Dikarya</taxon>
        <taxon>Basidiomycota</taxon>
        <taxon>Agaricomycotina</taxon>
        <taxon>Agaricomycetes</taxon>
        <taxon>Polyporales</taxon>
        <taxon>Polyporaceae</taxon>
        <taxon>Ganoderma</taxon>
    </lineage>
</organism>
<protein>
    <recommendedName>
        <fullName evidence="3">F-box domain-containing protein</fullName>
    </recommendedName>
</protein>
<evidence type="ECO:0008006" key="3">
    <source>
        <dbReference type="Google" id="ProtNLM"/>
    </source>
</evidence>
<evidence type="ECO:0000313" key="2">
    <source>
        <dbReference type="Proteomes" id="UP000230002"/>
    </source>
</evidence>
<evidence type="ECO:0000313" key="1">
    <source>
        <dbReference type="EMBL" id="PIL36898.1"/>
    </source>
</evidence>
<comment type="caution">
    <text evidence="1">The sequence shown here is derived from an EMBL/GenBank/DDBJ whole genome shotgun (WGS) entry which is preliminary data.</text>
</comment>
<accession>A0A2G8STJ9</accession>
<sequence>MTLGQVSHVFQRTSSLMSLDRATRHAIFDLLAPTDLANVALVCSALDAEVAAYWKHQLATLAARFVEHPQALLSTMQDYRVVFSGSAVLAALLRARWRPGDLDVYCPAEFFLAVVYHFANIQGYQLENPEVLGYEDDEAHPGGPPGWALGYGGAPHIQSVAHMRKGDMEVDIIQSVTTSAIEPIAAFWTTAVQNFMSPKVFCMAYPTLTEQQCGLLAPVHLVDTELPPPRIIELIRKYERRNFRFAVRPYALQEPRTCLGQSSPDCPSSVRFFGDGHSTIFKTMGVNERLHNPGWMDVLRRENVIWWRGGRVCGEECGTVGMRVWPGLVSDHGVHATTGGL</sequence>
<name>A0A2G8STJ9_9APHY</name>
<gene>
    <name evidence="1" type="ORF">GSI_00588</name>
</gene>
<dbReference type="Proteomes" id="UP000230002">
    <property type="component" value="Unassembled WGS sequence"/>
</dbReference>
<keyword evidence="2" id="KW-1185">Reference proteome</keyword>
<reference evidence="1 2" key="1">
    <citation type="journal article" date="2015" name="Sci. Rep.">
        <title>Chromosome-level genome map provides insights into diverse defense mechanisms in the medicinal fungus Ganoderma sinense.</title>
        <authorList>
            <person name="Zhu Y."/>
            <person name="Xu J."/>
            <person name="Sun C."/>
            <person name="Zhou S."/>
            <person name="Xu H."/>
            <person name="Nelson D.R."/>
            <person name="Qian J."/>
            <person name="Song J."/>
            <person name="Luo H."/>
            <person name="Xiang L."/>
            <person name="Li Y."/>
            <person name="Xu Z."/>
            <person name="Ji A."/>
            <person name="Wang L."/>
            <person name="Lu S."/>
            <person name="Hayward A."/>
            <person name="Sun W."/>
            <person name="Li X."/>
            <person name="Schwartz D.C."/>
            <person name="Wang Y."/>
            <person name="Chen S."/>
        </authorList>
    </citation>
    <scope>NUCLEOTIDE SEQUENCE [LARGE SCALE GENOMIC DNA]</scope>
    <source>
        <strain evidence="1 2">ZZ0214-1</strain>
    </source>
</reference>
<dbReference type="OrthoDB" id="3270380at2759"/>
<proteinExistence type="predicted"/>